<dbReference type="AlphaFoldDB" id="A0A517R295"/>
<evidence type="ECO:0000313" key="2">
    <source>
        <dbReference type="EMBL" id="QDT37981.1"/>
    </source>
</evidence>
<keyword evidence="1" id="KW-0472">Membrane</keyword>
<keyword evidence="3" id="KW-1185">Reference proteome</keyword>
<organism evidence="2 3">
    <name type="scientific">Stratiformator vulcanicus</name>
    <dbReference type="NCBI Taxonomy" id="2527980"/>
    <lineage>
        <taxon>Bacteria</taxon>
        <taxon>Pseudomonadati</taxon>
        <taxon>Planctomycetota</taxon>
        <taxon>Planctomycetia</taxon>
        <taxon>Planctomycetales</taxon>
        <taxon>Planctomycetaceae</taxon>
        <taxon>Stratiformator</taxon>
    </lineage>
</organism>
<evidence type="ECO:0000256" key="1">
    <source>
        <dbReference type="SAM" id="Phobius"/>
    </source>
</evidence>
<evidence type="ECO:0000313" key="3">
    <source>
        <dbReference type="Proteomes" id="UP000317318"/>
    </source>
</evidence>
<dbReference type="Proteomes" id="UP000317318">
    <property type="component" value="Chromosome"/>
</dbReference>
<proteinExistence type="predicted"/>
<name>A0A517R295_9PLAN</name>
<gene>
    <name evidence="2" type="ORF">Pan189_23650</name>
</gene>
<sequence>MSEVTNNEQRRFSVRHFLMWLPAYLLISLVLYFVTILILAGPLYWTVYDAYYVDGSRLAAAYFYPLALACEFEPFGRFVDWYVGLWVL</sequence>
<accession>A0A517R295</accession>
<keyword evidence="1" id="KW-1133">Transmembrane helix</keyword>
<keyword evidence="1" id="KW-0812">Transmembrane</keyword>
<protein>
    <submittedName>
        <fullName evidence="2">Uncharacterized protein</fullName>
    </submittedName>
</protein>
<dbReference type="OrthoDB" id="9876191at2"/>
<reference evidence="2 3" key="1">
    <citation type="submission" date="2019-02" db="EMBL/GenBank/DDBJ databases">
        <title>Deep-cultivation of Planctomycetes and their phenomic and genomic characterization uncovers novel biology.</title>
        <authorList>
            <person name="Wiegand S."/>
            <person name="Jogler M."/>
            <person name="Boedeker C."/>
            <person name="Pinto D."/>
            <person name="Vollmers J."/>
            <person name="Rivas-Marin E."/>
            <person name="Kohn T."/>
            <person name="Peeters S.H."/>
            <person name="Heuer A."/>
            <person name="Rast P."/>
            <person name="Oberbeckmann S."/>
            <person name="Bunk B."/>
            <person name="Jeske O."/>
            <person name="Meyerdierks A."/>
            <person name="Storesund J.E."/>
            <person name="Kallscheuer N."/>
            <person name="Luecker S."/>
            <person name="Lage O.M."/>
            <person name="Pohl T."/>
            <person name="Merkel B.J."/>
            <person name="Hornburger P."/>
            <person name="Mueller R.-W."/>
            <person name="Bruemmer F."/>
            <person name="Labrenz M."/>
            <person name="Spormann A.M."/>
            <person name="Op den Camp H."/>
            <person name="Overmann J."/>
            <person name="Amann R."/>
            <person name="Jetten M.S.M."/>
            <person name="Mascher T."/>
            <person name="Medema M.H."/>
            <person name="Devos D.P."/>
            <person name="Kaster A.-K."/>
            <person name="Ovreas L."/>
            <person name="Rohde M."/>
            <person name="Galperin M.Y."/>
            <person name="Jogler C."/>
        </authorList>
    </citation>
    <scope>NUCLEOTIDE SEQUENCE [LARGE SCALE GENOMIC DNA]</scope>
    <source>
        <strain evidence="2 3">Pan189</strain>
    </source>
</reference>
<dbReference type="KEGG" id="svp:Pan189_23650"/>
<feature type="transmembrane region" description="Helical" evidence="1">
    <location>
        <begin position="21"/>
        <end position="45"/>
    </location>
</feature>
<dbReference type="EMBL" id="CP036268">
    <property type="protein sequence ID" value="QDT37981.1"/>
    <property type="molecule type" value="Genomic_DNA"/>
</dbReference>